<dbReference type="Gene3D" id="4.10.520.10">
    <property type="entry name" value="IHF-like DNA-binding proteins"/>
    <property type="match status" value="1"/>
</dbReference>
<protein>
    <submittedName>
        <fullName evidence="6">DNA-binding protein HU-beta</fullName>
    </submittedName>
</protein>
<sequence>MKKDELVTALAEASGETKASVTAVLGALGGVSESALKGGKSVTLPGVGKLEAVEKPAREVRNPQTGEKKMAEAHTAPKFKFSTTFKSAIRG</sequence>
<feature type="compositionally biased region" description="Basic and acidic residues" evidence="5">
    <location>
        <begin position="57"/>
        <end position="72"/>
    </location>
</feature>
<keyword evidence="3 6" id="KW-0238">DNA-binding</keyword>
<evidence type="ECO:0000256" key="5">
    <source>
        <dbReference type="SAM" id="MobiDB-lite"/>
    </source>
</evidence>
<organism evidence="6 7">
    <name type="scientific">Albimonas pacifica</name>
    <dbReference type="NCBI Taxonomy" id="1114924"/>
    <lineage>
        <taxon>Bacteria</taxon>
        <taxon>Pseudomonadati</taxon>
        <taxon>Pseudomonadota</taxon>
        <taxon>Alphaproteobacteria</taxon>
        <taxon>Rhodobacterales</taxon>
        <taxon>Paracoccaceae</taxon>
        <taxon>Albimonas</taxon>
    </lineage>
</organism>
<name>A0A1I3FH09_9RHOB</name>
<dbReference type="Proteomes" id="UP000199377">
    <property type="component" value="Unassembled WGS sequence"/>
</dbReference>
<evidence type="ECO:0000256" key="3">
    <source>
        <dbReference type="ARBA" id="ARBA00023125"/>
    </source>
</evidence>
<gene>
    <name evidence="6" type="ORF">SAMN05216258_104282</name>
</gene>
<dbReference type="PANTHER" id="PTHR33175">
    <property type="entry name" value="DNA-BINDING PROTEIN HU"/>
    <property type="match status" value="1"/>
</dbReference>
<dbReference type="Pfam" id="PF00216">
    <property type="entry name" value="Bac_DNA_binding"/>
    <property type="match status" value="1"/>
</dbReference>
<feature type="region of interest" description="Disordered" evidence="5">
    <location>
        <begin position="57"/>
        <end position="76"/>
    </location>
</feature>
<dbReference type="InterPro" id="IPR000119">
    <property type="entry name" value="Hist_DNA-bd"/>
</dbReference>
<dbReference type="EMBL" id="FOQH01000004">
    <property type="protein sequence ID" value="SFI10500.1"/>
    <property type="molecule type" value="Genomic_DNA"/>
</dbReference>
<dbReference type="STRING" id="1114924.SAMN05216258_104282"/>
<evidence type="ECO:0000256" key="2">
    <source>
        <dbReference type="ARBA" id="ARBA00023067"/>
    </source>
</evidence>
<accession>A0A1I3FH09</accession>
<reference evidence="6 7" key="1">
    <citation type="submission" date="2016-10" db="EMBL/GenBank/DDBJ databases">
        <authorList>
            <person name="de Groot N.N."/>
        </authorList>
    </citation>
    <scope>NUCLEOTIDE SEQUENCE [LARGE SCALE GENOMIC DNA]</scope>
    <source>
        <strain evidence="6 7">CGMCC 1.11030</strain>
    </source>
</reference>
<dbReference type="InterPro" id="IPR010992">
    <property type="entry name" value="IHF-like_DNA-bd_dom_sf"/>
</dbReference>
<dbReference type="SMART" id="SM00411">
    <property type="entry name" value="BHL"/>
    <property type="match status" value="1"/>
</dbReference>
<dbReference type="SUPFAM" id="SSF47729">
    <property type="entry name" value="IHF-like DNA-binding proteins"/>
    <property type="match status" value="1"/>
</dbReference>
<dbReference type="GO" id="GO:0030527">
    <property type="term" value="F:structural constituent of chromatin"/>
    <property type="evidence" value="ECO:0007669"/>
    <property type="project" value="InterPro"/>
</dbReference>
<dbReference type="AlphaFoldDB" id="A0A1I3FH09"/>
<evidence type="ECO:0000256" key="1">
    <source>
        <dbReference type="ARBA" id="ARBA00010529"/>
    </source>
</evidence>
<keyword evidence="7" id="KW-1185">Reference proteome</keyword>
<evidence type="ECO:0000313" key="7">
    <source>
        <dbReference type="Proteomes" id="UP000199377"/>
    </source>
</evidence>
<proteinExistence type="inferred from homology"/>
<comment type="similarity">
    <text evidence="1 4">Belongs to the bacterial histone-like protein family.</text>
</comment>
<evidence type="ECO:0000256" key="4">
    <source>
        <dbReference type="RuleBase" id="RU003939"/>
    </source>
</evidence>
<evidence type="ECO:0000313" key="6">
    <source>
        <dbReference type="EMBL" id="SFI10500.1"/>
    </source>
</evidence>
<dbReference type="GO" id="GO:0030261">
    <property type="term" value="P:chromosome condensation"/>
    <property type="evidence" value="ECO:0007669"/>
    <property type="project" value="UniProtKB-KW"/>
</dbReference>
<dbReference type="PANTHER" id="PTHR33175:SF3">
    <property type="entry name" value="DNA-BINDING PROTEIN HU-BETA"/>
    <property type="match status" value="1"/>
</dbReference>
<keyword evidence="2" id="KW-0226">DNA condensation</keyword>
<dbReference type="RefSeq" id="WP_177236202.1">
    <property type="nucleotide sequence ID" value="NZ_FOQH01000004.1"/>
</dbReference>
<dbReference type="GO" id="GO:0003677">
    <property type="term" value="F:DNA binding"/>
    <property type="evidence" value="ECO:0007669"/>
    <property type="project" value="UniProtKB-KW"/>
</dbReference>